<dbReference type="eggNOG" id="ENOG502QPWP">
    <property type="taxonomic scope" value="Eukaryota"/>
</dbReference>
<dbReference type="STRING" id="88036.D8R2P1"/>
<proteinExistence type="predicted"/>
<keyword evidence="2" id="KW-1185">Reference proteome</keyword>
<reference evidence="1 2" key="1">
    <citation type="journal article" date="2011" name="Science">
        <title>The Selaginella genome identifies genetic changes associated with the evolution of vascular plants.</title>
        <authorList>
            <person name="Banks J.A."/>
            <person name="Nishiyama T."/>
            <person name="Hasebe M."/>
            <person name="Bowman J.L."/>
            <person name="Gribskov M."/>
            <person name="dePamphilis C."/>
            <person name="Albert V.A."/>
            <person name="Aono N."/>
            <person name="Aoyama T."/>
            <person name="Ambrose B.A."/>
            <person name="Ashton N.W."/>
            <person name="Axtell M.J."/>
            <person name="Barker E."/>
            <person name="Barker M.S."/>
            <person name="Bennetzen J.L."/>
            <person name="Bonawitz N.D."/>
            <person name="Chapple C."/>
            <person name="Cheng C."/>
            <person name="Correa L.G."/>
            <person name="Dacre M."/>
            <person name="DeBarry J."/>
            <person name="Dreyer I."/>
            <person name="Elias M."/>
            <person name="Engstrom E.M."/>
            <person name="Estelle M."/>
            <person name="Feng L."/>
            <person name="Finet C."/>
            <person name="Floyd S.K."/>
            <person name="Frommer W.B."/>
            <person name="Fujita T."/>
            <person name="Gramzow L."/>
            <person name="Gutensohn M."/>
            <person name="Harholt J."/>
            <person name="Hattori M."/>
            <person name="Heyl A."/>
            <person name="Hirai T."/>
            <person name="Hiwatashi Y."/>
            <person name="Ishikawa M."/>
            <person name="Iwata M."/>
            <person name="Karol K.G."/>
            <person name="Koehler B."/>
            <person name="Kolukisaoglu U."/>
            <person name="Kubo M."/>
            <person name="Kurata T."/>
            <person name="Lalonde S."/>
            <person name="Li K."/>
            <person name="Li Y."/>
            <person name="Litt A."/>
            <person name="Lyons E."/>
            <person name="Manning G."/>
            <person name="Maruyama T."/>
            <person name="Michael T.P."/>
            <person name="Mikami K."/>
            <person name="Miyazaki S."/>
            <person name="Morinaga S."/>
            <person name="Murata T."/>
            <person name="Mueller-Roeber B."/>
            <person name="Nelson D.R."/>
            <person name="Obara M."/>
            <person name="Oguri Y."/>
            <person name="Olmstead R.G."/>
            <person name="Onodera N."/>
            <person name="Petersen B.L."/>
            <person name="Pils B."/>
            <person name="Prigge M."/>
            <person name="Rensing S.A."/>
            <person name="Riano-Pachon D.M."/>
            <person name="Roberts A.W."/>
            <person name="Sato Y."/>
            <person name="Scheller H.V."/>
            <person name="Schulz B."/>
            <person name="Schulz C."/>
            <person name="Shakirov E.V."/>
            <person name="Shibagaki N."/>
            <person name="Shinohara N."/>
            <person name="Shippen D.E."/>
            <person name="Soerensen I."/>
            <person name="Sotooka R."/>
            <person name="Sugimoto N."/>
            <person name="Sugita M."/>
            <person name="Sumikawa N."/>
            <person name="Tanurdzic M."/>
            <person name="Theissen G."/>
            <person name="Ulvskov P."/>
            <person name="Wakazuki S."/>
            <person name="Weng J.K."/>
            <person name="Willats W.W."/>
            <person name="Wipf D."/>
            <person name="Wolf P.G."/>
            <person name="Yang L."/>
            <person name="Zimmer A.D."/>
            <person name="Zhu Q."/>
            <person name="Mitros T."/>
            <person name="Hellsten U."/>
            <person name="Loque D."/>
            <person name="Otillar R."/>
            <person name="Salamov A."/>
            <person name="Schmutz J."/>
            <person name="Shapiro H."/>
            <person name="Lindquist E."/>
            <person name="Lucas S."/>
            <person name="Rokhsar D."/>
            <person name="Grigoriev I.V."/>
        </authorList>
    </citation>
    <scope>NUCLEOTIDE SEQUENCE [LARGE SCALE GENOMIC DNA]</scope>
</reference>
<dbReference type="EMBL" id="GL377570">
    <property type="protein sequence ID" value="EFJ34102.1"/>
    <property type="molecule type" value="Genomic_DNA"/>
</dbReference>
<dbReference type="FunCoup" id="D8R2P1">
    <property type="interactions" value="1325"/>
</dbReference>
<dbReference type="Gramene" id="EFJ34102">
    <property type="protein sequence ID" value="EFJ34102"/>
    <property type="gene ID" value="SELMODRAFT_143057"/>
</dbReference>
<evidence type="ECO:0000313" key="2">
    <source>
        <dbReference type="Proteomes" id="UP000001514"/>
    </source>
</evidence>
<dbReference type="AlphaFoldDB" id="D8R2P1"/>
<dbReference type="Proteomes" id="UP000001514">
    <property type="component" value="Unassembled WGS sequence"/>
</dbReference>
<dbReference type="OrthoDB" id="1847654at2759"/>
<organism evidence="2">
    <name type="scientific">Selaginella moellendorffii</name>
    <name type="common">Spikemoss</name>
    <dbReference type="NCBI Taxonomy" id="88036"/>
    <lineage>
        <taxon>Eukaryota</taxon>
        <taxon>Viridiplantae</taxon>
        <taxon>Streptophyta</taxon>
        <taxon>Embryophyta</taxon>
        <taxon>Tracheophyta</taxon>
        <taxon>Lycopodiopsida</taxon>
        <taxon>Selaginellales</taxon>
        <taxon>Selaginellaceae</taxon>
        <taxon>Selaginella</taxon>
    </lineage>
</organism>
<dbReference type="OMA" id="AHSICKN"/>
<dbReference type="InParanoid" id="D8R2P1"/>
<dbReference type="PANTHER" id="PTHR31354">
    <property type="entry name" value="OS01G0793500 PROTEIN"/>
    <property type="match status" value="1"/>
</dbReference>
<dbReference type="Gene3D" id="3.90.1720.10">
    <property type="entry name" value="endopeptidase domain like (from Nostoc punctiforme)"/>
    <property type="match status" value="1"/>
</dbReference>
<name>D8R2P1_SELML</name>
<dbReference type="KEGG" id="smo:SELMODRAFT_143057"/>
<dbReference type="HOGENOM" id="CLU_028078_0_0_1"/>
<evidence type="ECO:0000313" key="1">
    <source>
        <dbReference type="EMBL" id="EFJ34102.1"/>
    </source>
</evidence>
<accession>D8R2P1</accession>
<sequence>MILGAPARSLPLLPFHPRDVLPALPHGIAWPTLNRLHNAVDLLPEFVAAVSSPSDRNLSSWKGACFYKNEAWLEFTEPKEANSSGGGILYIKTSNAHSWTCMDLYIFATPYRVTWDYYFIGRTHTMEIKEWQEGELDYVKDKGISVFLMKAGMLGTLMALWDVLPIFSNTGWGQDANIEFLKRHMKTKFVERPQSLSNFSTDDIQSGDFLALSKIRGRWGGFETLEKWVTGAYAGHTAFALRDEQGKLWVGESGHENKEGQEIIAVLTWDDWWKQQLADDANPHIVVLPLSSAMREKFNLTAAWEYARSMDGKPYGYHNMIFSWIDTPVDNYPPQLDSNLVASVLTVWTRLQPEYAANMWNEALNKRLDTQGLDLPGVMREAEHRGIPFEELLAIPEKDDWIYSDGKSTSCVAFVLQMYKEAGLFGELASSIQVTEFTIRDAYMLSFFEKNSSRLPKWCNAHDDPPLPFCQILGTYRMELPDYNTLVPYASMDERCPSVPPDYYRPSGC</sequence>
<gene>
    <name evidence="1" type="ORF">SELMODRAFT_143057</name>
</gene>
<dbReference type="PANTHER" id="PTHR31354:SF2">
    <property type="entry name" value="OS01G0793500 PROTEIN"/>
    <property type="match status" value="1"/>
</dbReference>
<protein>
    <submittedName>
        <fullName evidence="1">Uncharacterized protein</fullName>
    </submittedName>
</protein>